<evidence type="ECO:0000256" key="8">
    <source>
        <dbReference type="RuleBase" id="RU367043"/>
    </source>
</evidence>
<keyword evidence="5 8" id="KW-0811">Translocation</keyword>
<dbReference type="AlphaFoldDB" id="A0A9P4YRC2"/>
<evidence type="ECO:0000313" key="11">
    <source>
        <dbReference type="Proteomes" id="UP000749293"/>
    </source>
</evidence>
<dbReference type="GO" id="GO:0005743">
    <property type="term" value="C:mitochondrial inner membrane"/>
    <property type="evidence" value="ECO:0007669"/>
    <property type="project" value="UniProtKB-SubCell"/>
</dbReference>
<keyword evidence="3 8" id="KW-0999">Mitochondrion inner membrane</keyword>
<dbReference type="Gene3D" id="1.10.287.810">
    <property type="entry name" value="Mitochondrial import inner membrane translocase subunit tim13 like domains"/>
    <property type="match status" value="1"/>
</dbReference>
<reference evidence="10" key="1">
    <citation type="submission" date="2020-03" db="EMBL/GenBank/DDBJ databases">
        <title>Site-based positive gene gene selection in Geosmithia morbida across the United States reveals a broad range of putative effectors and factors for local host and environmental adapation.</title>
        <authorList>
            <person name="Onufrak A."/>
            <person name="Murdoch R.W."/>
            <person name="Gazis R."/>
            <person name="Huff M."/>
            <person name="Staton M."/>
            <person name="Klingeman W."/>
            <person name="Hadziabdic D."/>
        </authorList>
    </citation>
    <scope>NUCLEOTIDE SEQUENCE</scope>
    <source>
        <strain evidence="10">1262</strain>
    </source>
</reference>
<evidence type="ECO:0000259" key="9">
    <source>
        <dbReference type="Pfam" id="PF02953"/>
    </source>
</evidence>
<comment type="subunit">
    <text evidence="8">Heterohexamer.</text>
</comment>
<dbReference type="InterPro" id="IPR035427">
    <property type="entry name" value="Tim10-like_dom_sf"/>
</dbReference>
<evidence type="ECO:0000313" key="10">
    <source>
        <dbReference type="EMBL" id="KAF4120283.1"/>
    </source>
</evidence>
<evidence type="ECO:0000256" key="4">
    <source>
        <dbReference type="ARBA" id="ARBA00022927"/>
    </source>
</evidence>
<sequence>MNTAQSSLDNVDLDKLNDQDKQELRQFLNNQQQRSQIQSQTHQLTQICWTKCVPGSINGAKLDKNEEGCLANCVNRFMDLNFLTVKHLNSMRSG</sequence>
<evidence type="ECO:0000256" key="7">
    <source>
        <dbReference type="ARBA" id="ARBA00023186"/>
    </source>
</evidence>
<evidence type="ECO:0000256" key="6">
    <source>
        <dbReference type="ARBA" id="ARBA00023157"/>
    </source>
</evidence>
<dbReference type="RefSeq" id="XP_035318935.1">
    <property type="nucleotide sequence ID" value="XM_035465060.1"/>
</dbReference>
<dbReference type="GeneID" id="55969312"/>
<dbReference type="GO" id="GO:0015031">
    <property type="term" value="P:protein transport"/>
    <property type="evidence" value="ECO:0007669"/>
    <property type="project" value="UniProtKB-KW"/>
</dbReference>
<protein>
    <recommendedName>
        <fullName evidence="8">Mitochondrial import inner membrane translocase subunit</fullName>
    </recommendedName>
</protein>
<comment type="similarity">
    <text evidence="2 8">Belongs to the small Tim family.</text>
</comment>
<comment type="subcellular location">
    <subcellularLocation>
        <location evidence="1 8">Mitochondrion inner membrane</location>
        <topology evidence="1 8">Peripheral membrane protein</topology>
        <orientation evidence="1 8">Intermembrane side</orientation>
    </subcellularLocation>
</comment>
<keyword evidence="11" id="KW-1185">Reference proteome</keyword>
<accession>A0A9P4YRC2</accession>
<evidence type="ECO:0000256" key="2">
    <source>
        <dbReference type="ARBA" id="ARBA00006720"/>
    </source>
</evidence>
<dbReference type="SUPFAM" id="SSF144122">
    <property type="entry name" value="Tim10-like"/>
    <property type="match status" value="1"/>
</dbReference>
<dbReference type="OrthoDB" id="344165at2759"/>
<gene>
    <name evidence="10" type="ORF">GMORB2_3084</name>
</gene>
<evidence type="ECO:0000256" key="5">
    <source>
        <dbReference type="ARBA" id="ARBA00023010"/>
    </source>
</evidence>
<organism evidence="10 11">
    <name type="scientific">Geosmithia morbida</name>
    <dbReference type="NCBI Taxonomy" id="1094350"/>
    <lineage>
        <taxon>Eukaryota</taxon>
        <taxon>Fungi</taxon>
        <taxon>Dikarya</taxon>
        <taxon>Ascomycota</taxon>
        <taxon>Pezizomycotina</taxon>
        <taxon>Sordariomycetes</taxon>
        <taxon>Hypocreomycetidae</taxon>
        <taxon>Hypocreales</taxon>
        <taxon>Bionectriaceae</taxon>
        <taxon>Geosmithia</taxon>
    </lineage>
</organism>
<evidence type="ECO:0000256" key="1">
    <source>
        <dbReference type="ARBA" id="ARBA00004137"/>
    </source>
</evidence>
<keyword evidence="7 8" id="KW-0143">Chaperone</keyword>
<keyword evidence="8" id="KW-0496">Mitochondrion</keyword>
<evidence type="ECO:0000256" key="3">
    <source>
        <dbReference type="ARBA" id="ARBA00022792"/>
    </source>
</evidence>
<dbReference type="Pfam" id="PF02953">
    <property type="entry name" value="zf-Tim10_DDP"/>
    <property type="match status" value="1"/>
</dbReference>
<keyword evidence="4 8" id="KW-0653">Protein transport</keyword>
<comment type="caution">
    <text evidence="10">The sequence shown here is derived from an EMBL/GenBank/DDBJ whole genome shotgun (WGS) entry which is preliminary data.</text>
</comment>
<comment type="domain">
    <text evidence="8">The twin CX3C motif contains 4 conserved Cys residues that form 2 disulfide bonds in the mitochondrial intermembrane space.</text>
</comment>
<comment type="function">
    <text evidence="8">Mitochondrial intermembrane chaperone that participates in the import and insertion of some multi-pass transmembrane proteins into the mitochondrial inner membrane. Also required for the transfer of beta-barrel precursors from the TOM complex to the sorting and assembly machinery (SAM complex) of the outer membrane. Acts as a chaperone-like protein that protects the hydrophobic precursors from aggregation and guide them through the mitochondrial intermembrane space.</text>
</comment>
<keyword evidence="8" id="KW-0813">Transport</keyword>
<keyword evidence="3 8" id="KW-0472">Membrane</keyword>
<dbReference type="Proteomes" id="UP000749293">
    <property type="component" value="Unassembled WGS sequence"/>
</dbReference>
<name>A0A9P4YRC2_9HYPO</name>
<dbReference type="InterPro" id="IPR004217">
    <property type="entry name" value="Tim10-like"/>
</dbReference>
<feature type="domain" description="Tim10-like" evidence="9">
    <location>
        <begin position="26"/>
        <end position="89"/>
    </location>
</feature>
<dbReference type="EMBL" id="JAANYQ010000017">
    <property type="protein sequence ID" value="KAF4120283.1"/>
    <property type="molecule type" value="Genomic_DNA"/>
</dbReference>
<proteinExistence type="inferred from homology"/>
<keyword evidence="6 8" id="KW-1015">Disulfide bond</keyword>